<evidence type="ECO:0000313" key="2">
    <source>
        <dbReference type="EMBL" id="MFC4492414.1"/>
    </source>
</evidence>
<proteinExistence type="predicted"/>
<accession>A0ABV9A0G0</accession>
<feature type="signal peptide" evidence="1">
    <location>
        <begin position="1"/>
        <end position="19"/>
    </location>
</feature>
<sequence>MRRGWAAGILILVLSTAPAIGKTPPERAVIEPAHIVEAIKLQQEADAAKDRPPQNGEPWFTVLEGKRPIIVTAPHATSPFRDGQYRFSDGGGTAALATMLHQLAGATAIYTTRASPSDPNYEDDNAFKRKLAALIADQRPLLVLDLHGSHPYRPYDVDFGTLNGASLLGKPWLRQRLEQRLRGQGVLNLSDNYFAASKHQTIAKFASRLGVPAIQLEISSTWLTPSDGSLAAHRFSQLLQALVRYAREIESEATAPQAWLSSSP</sequence>
<feature type="chain" id="PRO_5047264255" evidence="1">
    <location>
        <begin position="20"/>
        <end position="264"/>
    </location>
</feature>
<dbReference type="EMBL" id="JBHSEK010000028">
    <property type="protein sequence ID" value="MFC4492414.1"/>
    <property type="molecule type" value="Genomic_DNA"/>
</dbReference>
<keyword evidence="1" id="KW-0732">Signal</keyword>
<protein>
    <submittedName>
        <fullName evidence="2">N-formylglutamate amidohydrolase</fullName>
    </submittedName>
</protein>
<evidence type="ECO:0000313" key="3">
    <source>
        <dbReference type="Proteomes" id="UP001595999"/>
    </source>
</evidence>
<comment type="caution">
    <text evidence="2">The sequence shown here is derived from an EMBL/GenBank/DDBJ whole genome shotgun (WGS) entry which is preliminary data.</text>
</comment>
<dbReference type="Proteomes" id="UP001595999">
    <property type="component" value="Unassembled WGS sequence"/>
</dbReference>
<reference evidence="3" key="1">
    <citation type="journal article" date="2019" name="Int. J. Syst. Evol. Microbiol.">
        <title>The Global Catalogue of Microorganisms (GCM) 10K type strain sequencing project: providing services to taxonomists for standard genome sequencing and annotation.</title>
        <authorList>
            <consortium name="The Broad Institute Genomics Platform"/>
            <consortium name="The Broad Institute Genome Sequencing Center for Infectious Disease"/>
            <person name="Wu L."/>
            <person name="Ma J."/>
        </authorList>
    </citation>
    <scope>NUCLEOTIDE SEQUENCE [LARGE SCALE GENOMIC DNA]</scope>
    <source>
        <strain evidence="3">CGMCC 4.7608</strain>
    </source>
</reference>
<evidence type="ECO:0000256" key="1">
    <source>
        <dbReference type="SAM" id="SignalP"/>
    </source>
</evidence>
<organism evidence="2 3">
    <name type="scientific">Chromobacterium aquaticum</name>
    <dbReference type="NCBI Taxonomy" id="467180"/>
    <lineage>
        <taxon>Bacteria</taxon>
        <taxon>Pseudomonadati</taxon>
        <taxon>Pseudomonadota</taxon>
        <taxon>Betaproteobacteria</taxon>
        <taxon>Neisseriales</taxon>
        <taxon>Chromobacteriaceae</taxon>
        <taxon>Chromobacterium</taxon>
    </lineage>
</organism>
<name>A0ABV9A0G0_9NEIS</name>
<gene>
    <name evidence="2" type="ORF">ACFO0R_22615</name>
</gene>
<dbReference type="RefSeq" id="WP_231464061.1">
    <property type="nucleotide sequence ID" value="NZ_JAJOHW010000119.1"/>
</dbReference>
<dbReference type="SUPFAM" id="SSF53187">
    <property type="entry name" value="Zn-dependent exopeptidases"/>
    <property type="match status" value="1"/>
</dbReference>
<keyword evidence="3" id="KW-1185">Reference proteome</keyword>
<dbReference type="Gene3D" id="3.40.630.40">
    <property type="entry name" value="Zn-dependent exopeptidases"/>
    <property type="match status" value="1"/>
</dbReference>